<protein>
    <submittedName>
        <fullName evidence="2">Uncharacterized protein</fullName>
    </submittedName>
</protein>
<keyword evidence="1" id="KW-1133">Transmembrane helix</keyword>
<feature type="transmembrane region" description="Helical" evidence="1">
    <location>
        <begin position="45"/>
        <end position="65"/>
    </location>
</feature>
<keyword evidence="1" id="KW-0472">Membrane</keyword>
<name>A0ABX5B3J8_9SPIR</name>
<dbReference type="Proteomes" id="UP000238924">
    <property type="component" value="Unassembled WGS sequence"/>
</dbReference>
<evidence type="ECO:0000256" key="1">
    <source>
        <dbReference type="SAM" id="Phobius"/>
    </source>
</evidence>
<dbReference type="EMBL" id="JJMJ01000224">
    <property type="protein sequence ID" value="PPS21192.1"/>
    <property type="molecule type" value="Genomic_DNA"/>
</dbReference>
<organism evidence="2 3">
    <name type="scientific">Brachyspira murdochii</name>
    <dbReference type="NCBI Taxonomy" id="84378"/>
    <lineage>
        <taxon>Bacteria</taxon>
        <taxon>Pseudomonadati</taxon>
        <taxon>Spirochaetota</taxon>
        <taxon>Spirochaetia</taxon>
        <taxon>Brachyspirales</taxon>
        <taxon>Brachyspiraceae</taxon>
        <taxon>Brachyspira</taxon>
    </lineage>
</organism>
<proteinExistence type="predicted"/>
<feature type="transmembrane region" description="Helical" evidence="1">
    <location>
        <begin position="20"/>
        <end position="39"/>
    </location>
</feature>
<evidence type="ECO:0000313" key="2">
    <source>
        <dbReference type="EMBL" id="PPS21192.1"/>
    </source>
</evidence>
<sequence>MIKKIISEIWEKIKKYRAAIIMYLVMLAVSIVSDIFFGGFNILKYISYAVLLTIFIIIMIVYHACVPAGKDKIKETIATGGTQGGQMPQSSDNLEDKIDSCINKQYLLDKGNNREELIYNLSNLQEEIKKDIVNNLDNINNPKIEVKITDEKN</sequence>
<dbReference type="RefSeq" id="WP_104618999.1">
    <property type="nucleotide sequence ID" value="NZ_JJMJ01000224.1"/>
</dbReference>
<comment type="caution">
    <text evidence="2">The sequence shown here is derived from an EMBL/GenBank/DDBJ whole genome shotgun (WGS) entry which is preliminary data.</text>
</comment>
<evidence type="ECO:0000313" key="3">
    <source>
        <dbReference type="Proteomes" id="UP000238924"/>
    </source>
</evidence>
<keyword evidence="1" id="KW-0812">Transmembrane</keyword>
<reference evidence="2 3" key="1">
    <citation type="submission" date="2014-04" db="EMBL/GenBank/DDBJ databases">
        <title>Whole genome sequence of 'Brachyspira hampsonii' D13-03603F2.</title>
        <authorList>
            <person name="Patterson A.H."/>
            <person name="Chaban B."/>
            <person name="Fernando C."/>
            <person name="Harding J.C."/>
            <person name="Hill J.E."/>
        </authorList>
    </citation>
    <scope>NUCLEOTIDE SEQUENCE [LARGE SCALE GENOMIC DNA]</scope>
    <source>
        <strain evidence="2 3">D13-03603F2</strain>
    </source>
</reference>
<accession>A0ABX5B3J8</accession>
<gene>
    <name evidence="2" type="ORF">DJ52_12245</name>
</gene>
<keyword evidence="3" id="KW-1185">Reference proteome</keyword>